<organism evidence="2 3">
    <name type="scientific">Polyrhizophydium stewartii</name>
    <dbReference type="NCBI Taxonomy" id="2732419"/>
    <lineage>
        <taxon>Eukaryota</taxon>
        <taxon>Fungi</taxon>
        <taxon>Fungi incertae sedis</taxon>
        <taxon>Chytridiomycota</taxon>
        <taxon>Chytridiomycota incertae sedis</taxon>
        <taxon>Chytridiomycetes</taxon>
        <taxon>Rhizophydiales</taxon>
        <taxon>Rhizophydiales incertae sedis</taxon>
        <taxon>Polyrhizophydium</taxon>
    </lineage>
</organism>
<feature type="compositionally biased region" description="Polar residues" evidence="1">
    <location>
        <begin position="1"/>
        <end position="12"/>
    </location>
</feature>
<protein>
    <submittedName>
        <fullName evidence="2">Uncharacterized protein</fullName>
    </submittedName>
</protein>
<gene>
    <name evidence="2" type="ORF">HK105_206907</name>
</gene>
<keyword evidence="3" id="KW-1185">Reference proteome</keyword>
<proteinExistence type="predicted"/>
<dbReference type="EMBL" id="JADGIZ020000044">
    <property type="protein sequence ID" value="KAL2913605.1"/>
    <property type="molecule type" value="Genomic_DNA"/>
</dbReference>
<evidence type="ECO:0000313" key="2">
    <source>
        <dbReference type="EMBL" id="KAL2913605.1"/>
    </source>
</evidence>
<name>A0ABR4N255_9FUNG</name>
<sequence length="195" mass="21309">MQSASATSQVPTLSGVYPGNDSSEARTSETSSMLEIVAQTANIGLREILFFEDAGDAAPVAVDFVDPSETSDFNMTESLLRELRAAKASADDSIRALLGPGDEKHRPDITSHNTLLCNVQTIARVIVQTPYQTLVNTSVAIDFMRHLRDLMAEHRQLIVGSFEAEDLLQRLLFLFAPVARIAESLSVVAYLKQMP</sequence>
<evidence type="ECO:0000313" key="3">
    <source>
        <dbReference type="Proteomes" id="UP001527925"/>
    </source>
</evidence>
<evidence type="ECO:0000256" key="1">
    <source>
        <dbReference type="SAM" id="MobiDB-lite"/>
    </source>
</evidence>
<accession>A0ABR4N255</accession>
<reference evidence="2 3" key="1">
    <citation type="submission" date="2023-09" db="EMBL/GenBank/DDBJ databases">
        <title>Pangenome analysis of Batrachochytrium dendrobatidis and related Chytrids.</title>
        <authorList>
            <person name="Yacoub M.N."/>
            <person name="Stajich J.E."/>
            <person name="James T.Y."/>
        </authorList>
    </citation>
    <scope>NUCLEOTIDE SEQUENCE [LARGE SCALE GENOMIC DNA]</scope>
    <source>
        <strain evidence="2 3">JEL0888</strain>
    </source>
</reference>
<dbReference type="Proteomes" id="UP001527925">
    <property type="component" value="Unassembled WGS sequence"/>
</dbReference>
<comment type="caution">
    <text evidence="2">The sequence shown here is derived from an EMBL/GenBank/DDBJ whole genome shotgun (WGS) entry which is preliminary data.</text>
</comment>
<feature type="region of interest" description="Disordered" evidence="1">
    <location>
        <begin position="1"/>
        <end position="31"/>
    </location>
</feature>